<dbReference type="GO" id="GO:0009223">
    <property type="term" value="P:pyrimidine deoxyribonucleotide catabolic process"/>
    <property type="evidence" value="ECO:0007669"/>
    <property type="project" value="TreeGrafter"/>
</dbReference>
<dbReference type="InterPro" id="IPR036412">
    <property type="entry name" value="HAD-like_sf"/>
</dbReference>
<dbReference type="PANTHER" id="PTHR16504:SF4">
    <property type="entry name" value="5'(3')-DEOXYRIBONUCLEOTIDASE"/>
    <property type="match status" value="1"/>
</dbReference>
<dbReference type="Gene3D" id="1.10.40.40">
    <property type="entry name" value="Deoxyribonucleotidase, domain 2"/>
    <property type="match status" value="1"/>
</dbReference>
<evidence type="ECO:0000313" key="8">
    <source>
        <dbReference type="Proteomes" id="UP000572268"/>
    </source>
</evidence>
<evidence type="ECO:0000256" key="3">
    <source>
        <dbReference type="SAM" id="MobiDB-lite"/>
    </source>
</evidence>
<evidence type="ECO:0000256" key="1">
    <source>
        <dbReference type="ARBA" id="ARBA00022676"/>
    </source>
</evidence>
<dbReference type="Proteomes" id="UP000570595">
    <property type="component" value="Unassembled WGS sequence"/>
</dbReference>
<dbReference type="AlphaFoldDB" id="A0A7J6LMS3"/>
<comment type="caution">
    <text evidence="6">The sequence shown here is derived from an EMBL/GenBank/DDBJ whole genome shotgun (WGS) entry which is preliminary data.</text>
</comment>
<feature type="active site" description="Proton donor" evidence="2">
    <location>
        <position position="366"/>
    </location>
</feature>
<dbReference type="SUPFAM" id="SSF53756">
    <property type="entry name" value="UDP-Glycosyltransferase/glycogen phosphorylase"/>
    <property type="match status" value="1"/>
</dbReference>
<keyword evidence="1" id="KW-0328">Glycosyltransferase</keyword>
<dbReference type="SFLD" id="SFLDG01126">
    <property type="entry name" value="C1.2:_Nucleotidase_Like"/>
    <property type="match status" value="1"/>
</dbReference>
<dbReference type="EMBL" id="JABANN010000399">
    <property type="protein sequence ID" value="KAF4660191.1"/>
    <property type="molecule type" value="Genomic_DNA"/>
</dbReference>
<protein>
    <submittedName>
        <fullName evidence="6">5', 3'-nucleotidase, cytosolic</fullName>
    </submittedName>
</protein>
<accession>A0A7J6LMS3</accession>
<dbReference type="EMBL" id="JABAHT010000388">
    <property type="protein sequence ID" value="KAF4656785.1"/>
    <property type="molecule type" value="Genomic_DNA"/>
</dbReference>
<dbReference type="Gene3D" id="3.40.50.1000">
    <property type="entry name" value="HAD superfamily/HAD-like"/>
    <property type="match status" value="1"/>
</dbReference>
<dbReference type="GO" id="GO:0008253">
    <property type="term" value="F:5'-nucleotidase activity"/>
    <property type="evidence" value="ECO:0007669"/>
    <property type="project" value="InterPro"/>
</dbReference>
<dbReference type="PANTHER" id="PTHR16504">
    <property type="entry name" value="5'(3')-DEOXYRIBONUCLEOTIDASE"/>
    <property type="match status" value="1"/>
</dbReference>
<dbReference type="Gene3D" id="3.40.50.2000">
    <property type="entry name" value="Glycogen Phosphorylase B"/>
    <property type="match status" value="2"/>
</dbReference>
<feature type="active site" description="Nucleophile" evidence="2">
    <location>
        <position position="364"/>
    </location>
</feature>
<dbReference type="GO" id="GO:0016757">
    <property type="term" value="F:glycosyltransferase activity"/>
    <property type="evidence" value="ECO:0007669"/>
    <property type="project" value="UniProtKB-KW"/>
</dbReference>
<name>A0A7J6LMS3_PEROL</name>
<evidence type="ECO:0000259" key="4">
    <source>
        <dbReference type="Pfam" id="PF00534"/>
    </source>
</evidence>
<keyword evidence="1" id="KW-0808">Transferase</keyword>
<proteinExistence type="predicted"/>
<dbReference type="InterPro" id="IPR023214">
    <property type="entry name" value="HAD_sf"/>
</dbReference>
<dbReference type="SUPFAM" id="SSF56784">
    <property type="entry name" value="HAD-like"/>
    <property type="match status" value="1"/>
</dbReference>
<evidence type="ECO:0000256" key="2">
    <source>
        <dbReference type="PIRSR" id="PIRSR610708-1"/>
    </source>
</evidence>
<dbReference type="Proteomes" id="UP000572268">
    <property type="component" value="Unassembled WGS sequence"/>
</dbReference>
<organism evidence="6 8">
    <name type="scientific">Perkinsus olseni</name>
    <name type="common">Perkinsus atlanticus</name>
    <dbReference type="NCBI Taxonomy" id="32597"/>
    <lineage>
        <taxon>Eukaryota</taxon>
        <taxon>Sar</taxon>
        <taxon>Alveolata</taxon>
        <taxon>Perkinsozoa</taxon>
        <taxon>Perkinsea</taxon>
        <taxon>Perkinsida</taxon>
        <taxon>Perkinsidae</taxon>
        <taxon>Perkinsus</taxon>
    </lineage>
</organism>
<dbReference type="OrthoDB" id="10248475at2759"/>
<gene>
    <name evidence="6" type="primary">NT5C</name>
    <name evidence="6" type="ORF">FOL46_006222</name>
    <name evidence="5" type="ORF">FOZ61_006666</name>
</gene>
<dbReference type="Pfam" id="PF00534">
    <property type="entry name" value="Glycos_transf_1"/>
    <property type="match status" value="1"/>
</dbReference>
<dbReference type="CDD" id="cd03801">
    <property type="entry name" value="GT4_PimA-like"/>
    <property type="match status" value="1"/>
</dbReference>
<dbReference type="SFLD" id="SFLDS00003">
    <property type="entry name" value="Haloacid_Dehalogenase"/>
    <property type="match status" value="1"/>
</dbReference>
<dbReference type="SFLD" id="SFLDG01145">
    <property type="entry name" value="C1.2.1"/>
    <property type="match status" value="1"/>
</dbReference>
<feature type="domain" description="Glycosyl transferase family 1" evidence="4">
    <location>
        <begin position="180"/>
        <end position="334"/>
    </location>
</feature>
<dbReference type="InterPro" id="IPR001296">
    <property type="entry name" value="Glyco_trans_1"/>
</dbReference>
<evidence type="ECO:0000313" key="6">
    <source>
        <dbReference type="EMBL" id="KAF4660191.1"/>
    </source>
</evidence>
<sequence>MYGTCLIVTQNFAVSGANQVLLNMVNGGFYNGNIMVLSPSSGPFEKLFQAAGCAVRIGSLDSLLRYIRDVRLVVCNTIMTAHVVVDLANRGIPHMWILHEWWPRDMLVRELAARKVTFMDASTVDHALQVCSMVICVCKAQADVYPIKCPKQIVYVGVPDPRLSSAAYPSSKDSSVVCTFLCMGIVCPRKNQVTVVKLFKKFAGDRPDVRLVIVGVRRIRDYEIEYVNEVEEAIADDPRISLHDVTSDPDSYYRAADALVFASVNEVTPLVLPEAMLRRLPVITTGIAGIPEMLTHGEHGYIIDPDDEDGFVKAMAEVADNPQLRSEMGLRAEEHAKEHLTLDCMNDRYASIARTLSPICILLDMDGCVVDWDSGFRAAWGQRSDIDRSKSYAMELCVPAKYKKQATDLFCSKGFFASLPAMPGSLDAIREMGALPGVSLLLCTSPILASSFCHQEKAQWVKERLGDEWLKRLIITSDKTRIRGDVLIDDKPYITGSEYPAWEHVLFTAPYNSDIPPDGRYRLDNWEDWRRVLSRALERVGYRKVAEDVAAKLPLGMSRSRAGLSSLLAGEWSSASLVSMATTPSERPPPTKEDVANLPDFSQELKALGMYRDDYMNWRKGGHKGAKGEIHDVLANVSRMLLERAVMDQADDPTEIHVTRSNYRAGYHNWRRGKPQGARHHDAPAVASN</sequence>
<feature type="region of interest" description="Disordered" evidence="3">
    <location>
        <begin position="670"/>
        <end position="689"/>
    </location>
</feature>
<reference evidence="7 8" key="1">
    <citation type="submission" date="2020-04" db="EMBL/GenBank/DDBJ databases">
        <title>Perkinsus olseni comparative genomics.</title>
        <authorList>
            <person name="Bogema D.R."/>
        </authorList>
    </citation>
    <scope>NUCLEOTIDE SEQUENCE [LARGE SCALE GENOMIC DNA]</scope>
    <source>
        <strain evidence="5">ATCC PRA-179</strain>
        <strain evidence="6">ATCC PRA-31</strain>
    </source>
</reference>
<evidence type="ECO:0000313" key="5">
    <source>
        <dbReference type="EMBL" id="KAF4656785.1"/>
    </source>
</evidence>
<dbReference type="Pfam" id="PF06941">
    <property type="entry name" value="NT5C"/>
    <property type="match status" value="1"/>
</dbReference>
<dbReference type="InterPro" id="IPR010708">
    <property type="entry name" value="5'(3')-deoxyribonucleotidase"/>
</dbReference>
<evidence type="ECO:0000313" key="7">
    <source>
        <dbReference type="Proteomes" id="UP000570595"/>
    </source>
</evidence>